<evidence type="ECO:0000313" key="1">
    <source>
        <dbReference type="EMBL" id="NNG59498.1"/>
    </source>
</evidence>
<name>A0A7Y2PF38_SPHPI</name>
<evidence type="ECO:0000313" key="4">
    <source>
        <dbReference type="Proteomes" id="UP000594836"/>
    </source>
</evidence>
<protein>
    <submittedName>
        <fullName evidence="1">Uncharacterized protein</fullName>
    </submittedName>
</protein>
<sequence length="48" mass="5037">MSVVILGVDLGKKACGIAEVNAGGMIVTRRRTLIDHVPTLPPRVTIPA</sequence>
<proteinExistence type="predicted"/>
<dbReference type="AlphaFoldDB" id="A0A7Y2PF38"/>
<dbReference type="Proteomes" id="UP000550136">
    <property type="component" value="Unassembled WGS sequence"/>
</dbReference>
<dbReference type="EMBL" id="CP065713">
    <property type="protein sequence ID" value="QPT09003.1"/>
    <property type="molecule type" value="Genomic_DNA"/>
</dbReference>
<reference evidence="2 4" key="2">
    <citation type="submission" date="2020-12" db="EMBL/GenBank/DDBJ databases">
        <title>FDA dAtabase for Regulatory Grade micrObial Sequences (FDA-ARGOS): Supporting development and validation of Infectious Disease Dx tests.</title>
        <authorList>
            <person name="Sproer C."/>
            <person name="Gronow S."/>
            <person name="Severitt S."/>
            <person name="Schroder I."/>
            <person name="Tallon L."/>
            <person name="Sadzewicz L."/>
            <person name="Zhao X."/>
            <person name="Boylan J."/>
            <person name="Ott S."/>
            <person name="Bowen H."/>
            <person name="Vavikolanu K."/>
            <person name="Mehta A."/>
            <person name="Aluvathingal J."/>
            <person name="Nadendla S."/>
            <person name="Lowell S."/>
            <person name="Myers T."/>
            <person name="Yan Y."/>
            <person name="Sichtig H."/>
        </authorList>
    </citation>
    <scope>NUCLEOTIDE SEQUENCE [LARGE SCALE GENOMIC DNA]</scope>
    <source>
        <strain evidence="2 4">FDAARGOS_881</strain>
    </source>
</reference>
<dbReference type="Proteomes" id="UP000594836">
    <property type="component" value="Chromosome"/>
</dbReference>
<evidence type="ECO:0000313" key="3">
    <source>
        <dbReference type="Proteomes" id="UP000550136"/>
    </source>
</evidence>
<evidence type="ECO:0000313" key="2">
    <source>
        <dbReference type="EMBL" id="QPT09003.1"/>
    </source>
</evidence>
<dbReference type="GeneID" id="78527060"/>
<accession>A0A7Y2PF38</accession>
<reference evidence="1 3" key="1">
    <citation type="submission" date="2020-05" db="EMBL/GenBank/DDBJ databases">
        <title>Draft Genome Sequences of Sphingomonas sp. Isolated from the International Space Station.</title>
        <authorList>
            <person name="Bijlani S."/>
            <person name="Singh N.K."/>
            <person name="Mason C.E."/>
            <person name="Wang C.C."/>
            <person name="Venkateswaran K."/>
        </authorList>
    </citation>
    <scope>NUCLEOTIDE SEQUENCE [LARGE SCALE GENOMIC DNA]</scope>
    <source>
        <strain evidence="1 3">FKI-L5-BR-P1</strain>
    </source>
</reference>
<gene>
    <name evidence="1" type="ORF">HKX06_19280</name>
    <name evidence="2" type="ORF">I6G38_01315</name>
</gene>
<organism evidence="1 3">
    <name type="scientific">Sphingomonas paucimobilis</name>
    <name type="common">Pseudomonas paucimobilis</name>
    <dbReference type="NCBI Taxonomy" id="13689"/>
    <lineage>
        <taxon>Bacteria</taxon>
        <taxon>Pseudomonadati</taxon>
        <taxon>Pseudomonadota</taxon>
        <taxon>Alphaproteobacteria</taxon>
        <taxon>Sphingomonadales</taxon>
        <taxon>Sphingomonadaceae</taxon>
        <taxon>Sphingomonas</taxon>
    </lineage>
</organism>
<dbReference type="RefSeq" id="WP_007403665.1">
    <property type="nucleotide sequence ID" value="NZ_AP023323.1"/>
</dbReference>
<dbReference type="EMBL" id="JABEOU010000057">
    <property type="protein sequence ID" value="NNG59498.1"/>
    <property type="molecule type" value="Genomic_DNA"/>
</dbReference>